<dbReference type="GO" id="GO:0016020">
    <property type="term" value="C:membrane"/>
    <property type="evidence" value="ECO:0007669"/>
    <property type="project" value="TreeGrafter"/>
</dbReference>
<dbReference type="InterPro" id="IPR027417">
    <property type="entry name" value="P-loop_NTPase"/>
</dbReference>
<dbReference type="EMBL" id="JAANBB010000008">
    <property type="protein sequence ID" value="KAF7556976.1"/>
    <property type="molecule type" value="Genomic_DNA"/>
</dbReference>
<evidence type="ECO:0000313" key="7">
    <source>
        <dbReference type="Proteomes" id="UP000722485"/>
    </source>
</evidence>
<dbReference type="PROSITE" id="PS51718">
    <property type="entry name" value="G_DYNAMIN_2"/>
    <property type="match status" value="1"/>
</dbReference>
<dbReference type="PROSITE" id="PS51388">
    <property type="entry name" value="GED"/>
    <property type="match status" value="1"/>
</dbReference>
<dbReference type="GO" id="GO:0000266">
    <property type="term" value="P:mitochondrial fission"/>
    <property type="evidence" value="ECO:0007669"/>
    <property type="project" value="TreeGrafter"/>
</dbReference>
<dbReference type="GO" id="GO:0005739">
    <property type="term" value="C:mitochondrion"/>
    <property type="evidence" value="ECO:0007669"/>
    <property type="project" value="TreeGrafter"/>
</dbReference>
<dbReference type="InterPro" id="IPR030381">
    <property type="entry name" value="G_DYNAMIN_dom"/>
</dbReference>
<dbReference type="Proteomes" id="UP000722485">
    <property type="component" value="Unassembled WGS sequence"/>
</dbReference>
<dbReference type="PANTHER" id="PTHR11566:SF149">
    <property type="entry name" value="GTPASE, PUTATIVE (AFU_ORTHOLOGUE AFUA_6G11890)-RELATED"/>
    <property type="match status" value="1"/>
</dbReference>
<dbReference type="GO" id="GO:0003924">
    <property type="term" value="F:GTPase activity"/>
    <property type="evidence" value="ECO:0007669"/>
    <property type="project" value="InterPro"/>
</dbReference>
<dbReference type="InterPro" id="IPR045063">
    <property type="entry name" value="Dynamin_N"/>
</dbReference>
<dbReference type="GO" id="GO:0008017">
    <property type="term" value="F:microtubule binding"/>
    <property type="evidence" value="ECO:0007669"/>
    <property type="project" value="TreeGrafter"/>
</dbReference>
<dbReference type="CDD" id="cd08771">
    <property type="entry name" value="DLP_1"/>
    <property type="match status" value="1"/>
</dbReference>
<name>A0A9P5LKH7_9HYPO</name>
<evidence type="ECO:0000256" key="1">
    <source>
        <dbReference type="ARBA" id="ARBA00022741"/>
    </source>
</evidence>
<keyword evidence="1" id="KW-0547">Nucleotide-binding</keyword>
<feature type="compositionally biased region" description="Polar residues" evidence="3">
    <location>
        <begin position="898"/>
        <end position="924"/>
    </location>
</feature>
<evidence type="ECO:0008006" key="8">
    <source>
        <dbReference type="Google" id="ProtNLM"/>
    </source>
</evidence>
<sequence length="924" mass="101494">MDVSLSADVLDQLNTEEARALHNLSDSLSSCGVGRIVNLPQIIVVGEQSSGKSSVLEAISHVRFPVEGGVCTRFATELVLRQANETRVNVSVKFSDRSKAPKTFQRTGFREHDLPDIIKEAKESMGFARAGNAFSKDILRLEIQGPKMYPLSLVDLPGLFHTRTETQSLEDKKIVDELVDSYMQQKNSIILVVISANNQLASQAALTKVKDIDPLGQRTIGVITKPDLTQAESNDQRMYIRVAKNQESANKLQLGWHVLRNRAENETTSLKDRDENEDKYFRTGAWASIPGNDRGIHTLRLKLSTILYNHVRNSLPGVIEDIERNLRERQEQFDQLGDPRSTPGERRSFLLSIADKFQRLARDGIDGRYKDPFFGDLEDGAFKIRAQLRNFTRAFDHILKTKGSRQEIIPNYEDEVEEDYIPEYLQNLIEQYHYDFPYPTFVTREELNAQLQKQAATNQGREFPGSPNQDLAIQLFKEEAAPWKGIAEFHISCVTLVVKAFVDELFKHIVGSPETNGTTEAILSTCVDPFFEDKATLLREKLQELLRPYVEGYATPLDSDFYDTLSRKSKDRFTARFCEIMKDEYPELFKKDSKKRLSPEMVDRVLSADESLQDGEFGTDKVIDMMMMSRRTFTDNVVNLAIESCLVCHIPDILTPTKVDRMSDVRLQELAAESAGTISRRQTLKEEIDVLRDGLARLLPPSVAKAGNPVPKPSAATGARDVPTKPVVIPPGQSTPTPGSTSARAASSTPLVPVNPTPKPAASPKPTNRTPSLFDKTATFPSGGLFSKGSQATPPQTKPSGLFSQTNTAAPQTTAGGTSGGLFGQPQTTVPQSKPGTSSVGFGQPQTTVPQTKPGTSSVGFGQQQTTTPQAKSAGLFSQPNTAAPQTKAGGASVGIFGQSQTTAPQSKPSLFGSSAGNSASSHV</sequence>
<dbReference type="OrthoDB" id="415706at2759"/>
<dbReference type="PANTHER" id="PTHR11566">
    <property type="entry name" value="DYNAMIN"/>
    <property type="match status" value="1"/>
</dbReference>
<feature type="compositionally biased region" description="Low complexity" evidence="3">
    <location>
        <begin position="730"/>
        <end position="742"/>
    </location>
</feature>
<evidence type="ECO:0000256" key="2">
    <source>
        <dbReference type="ARBA" id="ARBA00023134"/>
    </source>
</evidence>
<dbReference type="SUPFAM" id="SSF52540">
    <property type="entry name" value="P-loop containing nucleoside triphosphate hydrolases"/>
    <property type="match status" value="1"/>
</dbReference>
<dbReference type="AlphaFoldDB" id="A0A9P5LKH7"/>
<keyword evidence="7" id="KW-1185">Reference proteome</keyword>
<dbReference type="InterPro" id="IPR001401">
    <property type="entry name" value="Dynamin_GTPase"/>
</dbReference>
<feature type="compositionally biased region" description="Pro residues" evidence="3">
    <location>
        <begin position="753"/>
        <end position="763"/>
    </location>
</feature>
<dbReference type="GO" id="GO:0006897">
    <property type="term" value="P:endocytosis"/>
    <property type="evidence" value="ECO:0007669"/>
    <property type="project" value="TreeGrafter"/>
</dbReference>
<feature type="compositionally biased region" description="Polar residues" evidence="3">
    <location>
        <begin position="788"/>
        <end position="816"/>
    </location>
</feature>
<dbReference type="InterPro" id="IPR000375">
    <property type="entry name" value="Dynamin_stalk"/>
</dbReference>
<protein>
    <recommendedName>
        <fullName evidence="8">Dynamin family protein</fullName>
    </recommendedName>
</protein>
<dbReference type="Gene3D" id="3.40.50.300">
    <property type="entry name" value="P-loop containing nucleotide triphosphate hydrolases"/>
    <property type="match status" value="1"/>
</dbReference>
<dbReference type="PRINTS" id="PR00195">
    <property type="entry name" value="DYNAMIN"/>
</dbReference>
<evidence type="ECO:0000313" key="6">
    <source>
        <dbReference type="EMBL" id="KAF7556976.1"/>
    </source>
</evidence>
<evidence type="ECO:0000259" key="5">
    <source>
        <dbReference type="PROSITE" id="PS51718"/>
    </source>
</evidence>
<feature type="region of interest" description="Disordered" evidence="3">
    <location>
        <begin position="701"/>
        <end position="924"/>
    </location>
</feature>
<dbReference type="InterPro" id="IPR022812">
    <property type="entry name" value="Dynamin"/>
</dbReference>
<comment type="caution">
    <text evidence="6">The sequence shown here is derived from an EMBL/GenBank/DDBJ whole genome shotgun (WGS) entry which is preliminary data.</text>
</comment>
<dbReference type="Pfam" id="PF01031">
    <property type="entry name" value="Dynamin_M"/>
    <property type="match status" value="1"/>
</dbReference>
<dbReference type="Pfam" id="PF00350">
    <property type="entry name" value="Dynamin_N"/>
    <property type="match status" value="1"/>
</dbReference>
<dbReference type="GO" id="GO:0016559">
    <property type="term" value="P:peroxisome fission"/>
    <property type="evidence" value="ECO:0007669"/>
    <property type="project" value="TreeGrafter"/>
</dbReference>
<feature type="domain" description="Dynamin-type G" evidence="5">
    <location>
        <begin position="36"/>
        <end position="316"/>
    </location>
</feature>
<reference evidence="6" key="1">
    <citation type="submission" date="2020-03" db="EMBL/GenBank/DDBJ databases">
        <title>Draft Genome Sequence of Cylindrodendrum hubeiense.</title>
        <authorList>
            <person name="Buettner E."/>
            <person name="Kellner H."/>
        </authorList>
    </citation>
    <scope>NUCLEOTIDE SEQUENCE</scope>
    <source>
        <strain evidence="6">IHI 201604</strain>
    </source>
</reference>
<proteinExistence type="predicted"/>
<dbReference type="GO" id="GO:0048312">
    <property type="term" value="P:intracellular distribution of mitochondria"/>
    <property type="evidence" value="ECO:0007669"/>
    <property type="project" value="TreeGrafter"/>
</dbReference>
<feature type="domain" description="GED" evidence="4">
    <location>
        <begin position="615"/>
        <end position="706"/>
    </location>
</feature>
<organism evidence="6 7">
    <name type="scientific">Cylindrodendrum hubeiense</name>
    <dbReference type="NCBI Taxonomy" id="595255"/>
    <lineage>
        <taxon>Eukaryota</taxon>
        <taxon>Fungi</taxon>
        <taxon>Dikarya</taxon>
        <taxon>Ascomycota</taxon>
        <taxon>Pezizomycotina</taxon>
        <taxon>Sordariomycetes</taxon>
        <taxon>Hypocreomycetidae</taxon>
        <taxon>Hypocreales</taxon>
        <taxon>Nectriaceae</taxon>
        <taxon>Cylindrodendrum</taxon>
    </lineage>
</organism>
<dbReference type="GO" id="GO:0005525">
    <property type="term" value="F:GTP binding"/>
    <property type="evidence" value="ECO:0007669"/>
    <property type="project" value="InterPro"/>
</dbReference>
<evidence type="ECO:0000256" key="3">
    <source>
        <dbReference type="SAM" id="MobiDB-lite"/>
    </source>
</evidence>
<feature type="compositionally biased region" description="Polar residues" evidence="3">
    <location>
        <begin position="825"/>
        <end position="885"/>
    </location>
</feature>
<dbReference type="SMART" id="SM00053">
    <property type="entry name" value="DYNc"/>
    <property type="match status" value="1"/>
</dbReference>
<dbReference type="InterPro" id="IPR020850">
    <property type="entry name" value="GED_dom"/>
</dbReference>
<gene>
    <name evidence="6" type="ORF">G7Z17_g1042</name>
</gene>
<accession>A0A9P5LKH7</accession>
<evidence type="ECO:0000259" key="4">
    <source>
        <dbReference type="PROSITE" id="PS51388"/>
    </source>
</evidence>
<dbReference type="GO" id="GO:0005874">
    <property type="term" value="C:microtubule"/>
    <property type="evidence" value="ECO:0007669"/>
    <property type="project" value="TreeGrafter"/>
</dbReference>
<keyword evidence="2" id="KW-0342">GTP-binding</keyword>